<dbReference type="AlphaFoldDB" id="A0A7Z0IUH6"/>
<protein>
    <recommendedName>
        <fullName evidence="4">DUF4247 domain-containing protein</fullName>
    </recommendedName>
</protein>
<gene>
    <name evidence="2" type="ORF">BJ988_004664</name>
</gene>
<dbReference type="Proteomes" id="UP000564496">
    <property type="component" value="Unassembled WGS sequence"/>
</dbReference>
<dbReference type="EMBL" id="JACBZR010000001">
    <property type="protein sequence ID" value="NYI80016.1"/>
    <property type="molecule type" value="Genomic_DNA"/>
</dbReference>
<evidence type="ECO:0000313" key="2">
    <source>
        <dbReference type="EMBL" id="NYI80016.1"/>
    </source>
</evidence>
<dbReference type="RefSeq" id="WP_179660249.1">
    <property type="nucleotide sequence ID" value="NZ_JACBZR010000001.1"/>
</dbReference>
<evidence type="ECO:0008006" key="4">
    <source>
        <dbReference type="Google" id="ProtNLM"/>
    </source>
</evidence>
<keyword evidence="3" id="KW-1185">Reference proteome</keyword>
<sequence>MSDPNHGPNSSGGGPNRKLIGWSIVAACVVIALIIAIVASSGGDSSPEKYLRDNFDHVSGTDPDTDAGIVFEDDGTVTSVASKIAADTDADENRADGSNQYLRYDDDWLVVVEPREPSGSTITLYEYDRGYRHHATVIGLWGWSSFYGRNTGGGSSGDSFRGGGSGSGK</sequence>
<accession>A0A7Z0IUH6</accession>
<reference evidence="2 3" key="1">
    <citation type="submission" date="2020-07" db="EMBL/GenBank/DDBJ databases">
        <title>Sequencing the genomes of 1000 actinobacteria strains.</title>
        <authorList>
            <person name="Klenk H.-P."/>
        </authorList>
    </citation>
    <scope>NUCLEOTIDE SEQUENCE [LARGE SCALE GENOMIC DNA]</scope>
    <source>
        <strain evidence="2 3">DSM 26487</strain>
    </source>
</reference>
<name>A0A7Z0IUH6_9ACTN</name>
<feature type="transmembrane region" description="Helical" evidence="1">
    <location>
        <begin position="20"/>
        <end position="39"/>
    </location>
</feature>
<comment type="caution">
    <text evidence="2">The sequence shown here is derived from an EMBL/GenBank/DDBJ whole genome shotgun (WGS) entry which is preliminary data.</text>
</comment>
<keyword evidence="1" id="KW-0472">Membrane</keyword>
<keyword evidence="1" id="KW-1133">Transmembrane helix</keyword>
<keyword evidence="1" id="KW-0812">Transmembrane</keyword>
<dbReference type="InterPro" id="IPR025341">
    <property type="entry name" value="DUF4247"/>
</dbReference>
<evidence type="ECO:0000256" key="1">
    <source>
        <dbReference type="SAM" id="Phobius"/>
    </source>
</evidence>
<evidence type="ECO:0000313" key="3">
    <source>
        <dbReference type="Proteomes" id="UP000564496"/>
    </source>
</evidence>
<proteinExistence type="predicted"/>
<dbReference type="Pfam" id="PF14042">
    <property type="entry name" value="DUF4247"/>
    <property type="match status" value="1"/>
</dbReference>
<organism evidence="2 3">
    <name type="scientific">Nocardioides panzhihuensis</name>
    <dbReference type="NCBI Taxonomy" id="860243"/>
    <lineage>
        <taxon>Bacteria</taxon>
        <taxon>Bacillati</taxon>
        <taxon>Actinomycetota</taxon>
        <taxon>Actinomycetes</taxon>
        <taxon>Propionibacteriales</taxon>
        <taxon>Nocardioidaceae</taxon>
        <taxon>Nocardioides</taxon>
    </lineage>
</organism>